<name>A0ABU1RN63_9GAMM</name>
<dbReference type="Pfam" id="PF13953">
    <property type="entry name" value="PapC_C"/>
    <property type="match status" value="1"/>
</dbReference>
<keyword evidence="3" id="KW-1185">Reference proteome</keyword>
<dbReference type="RefSeq" id="WP_310090032.1">
    <property type="nucleotide sequence ID" value="NZ_JAVDTT010000001.1"/>
</dbReference>
<dbReference type="EMBL" id="JAVDTT010000001">
    <property type="protein sequence ID" value="MDR6840208.1"/>
    <property type="molecule type" value="Genomic_DNA"/>
</dbReference>
<protein>
    <submittedName>
        <fullName evidence="2">Outer membrane usher protein</fullName>
    </submittedName>
</protein>
<gene>
    <name evidence="2" type="ORF">J2W94_000472</name>
</gene>
<dbReference type="InterPro" id="IPR042186">
    <property type="entry name" value="FimD_plug_dom"/>
</dbReference>
<evidence type="ECO:0000259" key="1">
    <source>
        <dbReference type="Pfam" id="PF13953"/>
    </source>
</evidence>
<reference evidence="2 3" key="1">
    <citation type="submission" date="2023-07" db="EMBL/GenBank/DDBJ databases">
        <title>Sorghum-associated microbial communities from plants grown in Nebraska, USA.</title>
        <authorList>
            <person name="Schachtman D."/>
        </authorList>
    </citation>
    <scope>NUCLEOTIDE SEQUENCE [LARGE SCALE GENOMIC DNA]</scope>
    <source>
        <strain evidence="2 3">BE107</strain>
    </source>
</reference>
<dbReference type="InterPro" id="IPR000015">
    <property type="entry name" value="Fimb_usher"/>
</dbReference>
<sequence>MATDAVAADQELALPAEAAPSPGTADGQELYLEVTLNQTGSGRLARFLQRDGKLLASVETLRQIGFGLPERNPEEIVALENLPGLVVRYNAALQRVSLEAPLSLLSLETTILNAPMGANARASASPGALLNYDLYASHQSDASNLTATAELRIFGIGAGVFSNTAVTRTYRIDDGNGRDDGWRGETVRLDTNWQLSFPESATSLTVGDTFSGFLNWTRAVRLGGLQIGRNFSLQPYRITTPLPAFLGEVAVPSAVDLYVNGIRQYSGEVPAGPFQLATVPGITGMGNAQIVVTDAFGRTRTLDFPFYATQQLLAKGLSDWSLSAGVVREDYGLRSFSYANDPVASGNLRYGVSDRFTVETHAEGGGGLVNAGAGGLWILGRAGVINAAHARSTLDGLRGSQTAMGYNWNGGRFNFSIDSQRTHGEYRDIASLYGPLPARVSERGLAGMTLRRYGNLSLSYLRLQYPETEMSRYVGAYWSQSFASGWSANLSFNQNPDRRSDRSLYLSVAVALDGDRQLNTSLQRNGDRSNGIVDISRPVPGDGDRGGYGWRLQARDGDDGAGGLAEVGWFNNAGRYGAGVASYGSESYGYASASGSLVWMGGYPFAARNIGDAFAIVSTDGVAGVPVKLENRPIGYTDARGMLLVTPLQSWQRNKLSIDPMDLPANMRIDQVELLATPRQRSGTRVRFGITPVRAATVVLHDASGQPLPLGSSVAVNGAADAASSVGYDGEVYLDALDTNNLLRVRTPEGACVASFDYPVIDNDIPRIGPLICNQEPSP</sequence>
<evidence type="ECO:0000313" key="2">
    <source>
        <dbReference type="EMBL" id="MDR6840208.1"/>
    </source>
</evidence>
<dbReference type="Proteomes" id="UP001254759">
    <property type="component" value="Unassembled WGS sequence"/>
</dbReference>
<dbReference type="Gene3D" id="2.60.40.2610">
    <property type="entry name" value="Outer membrane usher protein FimD, plug domain"/>
    <property type="match status" value="1"/>
</dbReference>
<proteinExistence type="predicted"/>
<dbReference type="InterPro" id="IPR025949">
    <property type="entry name" value="PapC-like_C"/>
</dbReference>
<evidence type="ECO:0000313" key="3">
    <source>
        <dbReference type="Proteomes" id="UP001254759"/>
    </source>
</evidence>
<dbReference type="Gene3D" id="2.60.40.2070">
    <property type="match status" value="1"/>
</dbReference>
<comment type="caution">
    <text evidence="2">The sequence shown here is derived from an EMBL/GenBank/DDBJ whole genome shotgun (WGS) entry which is preliminary data.</text>
</comment>
<dbReference type="InterPro" id="IPR043142">
    <property type="entry name" value="PapC-like_C_sf"/>
</dbReference>
<feature type="domain" description="PapC-like C-terminal" evidence="1">
    <location>
        <begin position="699"/>
        <end position="759"/>
    </location>
</feature>
<dbReference type="PANTHER" id="PTHR30451:SF5">
    <property type="entry name" value="SLR0019 PROTEIN"/>
    <property type="match status" value="1"/>
</dbReference>
<dbReference type="Pfam" id="PF00577">
    <property type="entry name" value="Usher"/>
    <property type="match status" value="2"/>
</dbReference>
<accession>A0ABU1RN63</accession>
<organism evidence="2 3">
    <name type="scientific">Pseudoxanthomonas sacheonensis</name>
    <dbReference type="NCBI Taxonomy" id="443615"/>
    <lineage>
        <taxon>Bacteria</taxon>
        <taxon>Pseudomonadati</taxon>
        <taxon>Pseudomonadota</taxon>
        <taxon>Gammaproteobacteria</taxon>
        <taxon>Lysobacterales</taxon>
        <taxon>Lysobacteraceae</taxon>
        <taxon>Pseudoxanthomonas</taxon>
    </lineage>
</organism>
<dbReference type="Gene3D" id="2.60.40.3110">
    <property type="match status" value="1"/>
</dbReference>
<dbReference type="PANTHER" id="PTHR30451">
    <property type="entry name" value="OUTER MEMBRANE USHER PROTEIN"/>
    <property type="match status" value="1"/>
</dbReference>